<dbReference type="PANTHER" id="PTHR38789">
    <property type="entry name" value="REPRESSIBLE PROTEIN GRG1, PUTATIVE (AFU_ORTHOLOGUE AFUA_5G14210)-RELATED"/>
    <property type="match status" value="1"/>
</dbReference>
<proteinExistence type="predicted"/>
<protein>
    <submittedName>
        <fullName evidence="2">Glucose-repressible protein</fullName>
    </submittedName>
</protein>
<dbReference type="EMBL" id="AWTV01000009">
    <property type="protein sequence ID" value="KIH89149.1"/>
    <property type="molecule type" value="Genomic_DNA"/>
</dbReference>
<accession>A0A0C2ES48</accession>
<keyword evidence="3" id="KW-1185">Reference proteome</keyword>
<dbReference type="VEuPathDB" id="FungiDB:SPBR_08023"/>
<sequence length="71" mass="7486">MDTIKQAGNFVSDKINAATSDASHEANKNIAKDGNQNVGDRLQGAGNAVKDKVDQKGYEASAEANKQQATH</sequence>
<evidence type="ECO:0000313" key="3">
    <source>
        <dbReference type="Proteomes" id="UP000031575"/>
    </source>
</evidence>
<feature type="region of interest" description="Disordered" evidence="1">
    <location>
        <begin position="20"/>
        <end position="71"/>
    </location>
</feature>
<dbReference type="Pfam" id="PF11034">
    <property type="entry name" value="Grg1"/>
    <property type="match status" value="1"/>
</dbReference>
<reference evidence="2 3" key="1">
    <citation type="journal article" date="2014" name="BMC Genomics">
        <title>Comparative genomics of the major fungal agents of human and animal Sporotrichosis: Sporothrix schenckii and Sporothrix brasiliensis.</title>
        <authorList>
            <person name="Teixeira M.M."/>
            <person name="de Almeida L.G."/>
            <person name="Kubitschek-Barreira P."/>
            <person name="Alves F.L."/>
            <person name="Kioshima E.S."/>
            <person name="Abadio A.K."/>
            <person name="Fernandes L."/>
            <person name="Derengowski L.S."/>
            <person name="Ferreira K.S."/>
            <person name="Souza R.C."/>
            <person name="Ruiz J.C."/>
            <person name="de Andrade N.C."/>
            <person name="Paes H.C."/>
            <person name="Nicola A.M."/>
            <person name="Albuquerque P."/>
            <person name="Gerber A.L."/>
            <person name="Martins V.P."/>
            <person name="Peconick L.D."/>
            <person name="Neto A.V."/>
            <person name="Chaucanez C.B."/>
            <person name="Silva P.A."/>
            <person name="Cunha O.L."/>
            <person name="de Oliveira F.F."/>
            <person name="dos Santos T.C."/>
            <person name="Barros A.L."/>
            <person name="Soares M.A."/>
            <person name="de Oliveira L.M."/>
            <person name="Marini M.M."/>
            <person name="Villalobos-Duno H."/>
            <person name="Cunha M.M."/>
            <person name="de Hoog S."/>
            <person name="da Silveira J.F."/>
            <person name="Henrissat B."/>
            <person name="Nino-Vega G.A."/>
            <person name="Cisalpino P.S."/>
            <person name="Mora-Montes H.M."/>
            <person name="Almeida S.R."/>
            <person name="Stajich J.E."/>
            <person name="Lopes-Bezerra L.M."/>
            <person name="Vasconcelos A.T."/>
            <person name="Felipe M.S."/>
        </authorList>
    </citation>
    <scope>NUCLEOTIDE SEQUENCE [LARGE SCALE GENOMIC DNA]</scope>
    <source>
        <strain evidence="2 3">5110</strain>
    </source>
</reference>
<name>A0A0C2ES48_9PEZI</name>
<comment type="caution">
    <text evidence="2">The sequence shown here is derived from an EMBL/GenBank/DDBJ whole genome shotgun (WGS) entry which is preliminary data.</text>
</comment>
<feature type="compositionally biased region" description="Basic and acidic residues" evidence="1">
    <location>
        <begin position="22"/>
        <end position="31"/>
    </location>
</feature>
<evidence type="ECO:0000256" key="1">
    <source>
        <dbReference type="SAM" id="MobiDB-lite"/>
    </source>
</evidence>
<gene>
    <name evidence="2" type="ORF">SPBR_08023</name>
</gene>
<organism evidence="2 3">
    <name type="scientific">Sporothrix brasiliensis 5110</name>
    <dbReference type="NCBI Taxonomy" id="1398154"/>
    <lineage>
        <taxon>Eukaryota</taxon>
        <taxon>Fungi</taxon>
        <taxon>Dikarya</taxon>
        <taxon>Ascomycota</taxon>
        <taxon>Pezizomycotina</taxon>
        <taxon>Sordariomycetes</taxon>
        <taxon>Sordariomycetidae</taxon>
        <taxon>Ophiostomatales</taxon>
        <taxon>Ophiostomataceae</taxon>
        <taxon>Sporothrix</taxon>
    </lineage>
</organism>
<evidence type="ECO:0000313" key="2">
    <source>
        <dbReference type="EMBL" id="KIH89149.1"/>
    </source>
</evidence>
<dbReference type="Proteomes" id="UP000031575">
    <property type="component" value="Unassembled WGS sequence"/>
</dbReference>
<dbReference type="PANTHER" id="PTHR38789:SF1">
    <property type="entry name" value="GLUCOSE-REPRESSIBLE GENE PROTEIN-RELATED"/>
    <property type="match status" value="1"/>
</dbReference>
<dbReference type="OrthoDB" id="10039103at2759"/>
<dbReference type="GeneID" id="63681194"/>
<dbReference type="AlphaFoldDB" id="A0A0C2ES48"/>
<dbReference type="InterPro" id="IPR020100">
    <property type="entry name" value="Glc-repressible_Grg1"/>
</dbReference>
<dbReference type="RefSeq" id="XP_040617159.1">
    <property type="nucleotide sequence ID" value="XM_040766273.1"/>
</dbReference>
<dbReference type="HOGENOM" id="CLU_179513_1_0_1"/>